<dbReference type="Gene3D" id="3.50.50.60">
    <property type="entry name" value="FAD/NAD(P)-binding domain"/>
    <property type="match status" value="1"/>
</dbReference>
<dbReference type="InterPro" id="IPR006076">
    <property type="entry name" value="FAD-dep_OxRdtase"/>
</dbReference>
<keyword evidence="3" id="KW-1185">Reference proteome</keyword>
<dbReference type="SUPFAM" id="SSF51905">
    <property type="entry name" value="FAD/NAD(P)-binding domain"/>
    <property type="match status" value="1"/>
</dbReference>
<dbReference type="Proteomes" id="UP001152888">
    <property type="component" value="Unassembled WGS sequence"/>
</dbReference>
<dbReference type="EMBL" id="CAKOFQ010006701">
    <property type="protein sequence ID" value="CAH1962338.1"/>
    <property type="molecule type" value="Genomic_DNA"/>
</dbReference>
<gene>
    <name evidence="2" type="ORF">ACAOBT_LOCUS4632</name>
</gene>
<dbReference type="PANTHER" id="PTHR13847">
    <property type="entry name" value="SARCOSINE DEHYDROGENASE-RELATED"/>
    <property type="match status" value="1"/>
</dbReference>
<evidence type="ECO:0000259" key="1">
    <source>
        <dbReference type="Pfam" id="PF01266"/>
    </source>
</evidence>
<name>A0A9P0NZ37_ACAOB</name>
<dbReference type="FunFam" id="3.30.9.10:FF:000026">
    <property type="entry name" value="FAD-dependent oxidoreductase domain-containing protein 1"/>
    <property type="match status" value="1"/>
</dbReference>
<dbReference type="GO" id="GO:0005739">
    <property type="term" value="C:mitochondrion"/>
    <property type="evidence" value="ECO:0007669"/>
    <property type="project" value="GOC"/>
</dbReference>
<sequence>MFKTTAARACRIVSNSRKLHKTCRLSTENQGENPIRRTLRILRDDIKLIKRPANEEDYRRMLDREFPRFCDVVIIGGGAMGSSIAYWLKEKTGVDGIRVVVVEEDNTYKTCSTALSVGGLRQQFSLQENIQMSLFGAEFLRTLKKRFGPDADVNFHPNGYLLLSSEAGAQQLIDNSKLQTELGAVNMVLTKNQIKERFPWMDVDDVAVGCLGLEKEGWFDPWSLLTVLKNGAHKKGAQYINAKAVDFVFQNREDIIVEGVEQGNYEAINELVVEMPNGERRTIQFAYCIIAAGCKSKEIAEKARIGTGSGMLSLSLPVEKRKRYVYTFSCRENAPTLNTPMVVDYTHMYFRREGLGDTFIAGMSPEPEDEPPTDDLEVDYSYFDEKIWPVLVKRVPAFECIKVNGGWSGFYEYNTYDMNGIIGPHPYYTNLYLATGFSGHGIQQAPAVGRAISELILDGNFQTIDLTRLGFDRFIVEKPMFELRIV</sequence>
<dbReference type="InterPro" id="IPR036188">
    <property type="entry name" value="FAD/NAD-bd_sf"/>
</dbReference>
<dbReference type="OrthoDB" id="424974at2759"/>
<evidence type="ECO:0000313" key="3">
    <source>
        <dbReference type="Proteomes" id="UP001152888"/>
    </source>
</evidence>
<accession>A0A9P0NZ37</accession>
<reference evidence="2" key="1">
    <citation type="submission" date="2022-03" db="EMBL/GenBank/DDBJ databases">
        <authorList>
            <person name="Sayadi A."/>
        </authorList>
    </citation>
    <scope>NUCLEOTIDE SEQUENCE</scope>
</reference>
<evidence type="ECO:0000313" key="2">
    <source>
        <dbReference type="EMBL" id="CAH1962338.1"/>
    </source>
</evidence>
<dbReference type="Pfam" id="PF01266">
    <property type="entry name" value="DAO"/>
    <property type="match status" value="1"/>
</dbReference>
<feature type="domain" description="FAD dependent oxidoreductase" evidence="1">
    <location>
        <begin position="71"/>
        <end position="455"/>
    </location>
</feature>
<organism evidence="2 3">
    <name type="scientific">Acanthoscelides obtectus</name>
    <name type="common">Bean weevil</name>
    <name type="synonym">Bruchus obtectus</name>
    <dbReference type="NCBI Taxonomy" id="200917"/>
    <lineage>
        <taxon>Eukaryota</taxon>
        <taxon>Metazoa</taxon>
        <taxon>Ecdysozoa</taxon>
        <taxon>Arthropoda</taxon>
        <taxon>Hexapoda</taxon>
        <taxon>Insecta</taxon>
        <taxon>Pterygota</taxon>
        <taxon>Neoptera</taxon>
        <taxon>Endopterygota</taxon>
        <taxon>Coleoptera</taxon>
        <taxon>Polyphaga</taxon>
        <taxon>Cucujiformia</taxon>
        <taxon>Chrysomeloidea</taxon>
        <taxon>Chrysomelidae</taxon>
        <taxon>Bruchinae</taxon>
        <taxon>Bruchini</taxon>
        <taxon>Acanthoscelides</taxon>
    </lineage>
</organism>
<dbReference type="GO" id="GO:0032981">
    <property type="term" value="P:mitochondrial respiratory chain complex I assembly"/>
    <property type="evidence" value="ECO:0007669"/>
    <property type="project" value="TreeGrafter"/>
</dbReference>
<proteinExistence type="predicted"/>
<dbReference type="Gene3D" id="3.30.9.10">
    <property type="entry name" value="D-Amino Acid Oxidase, subunit A, domain 2"/>
    <property type="match status" value="1"/>
</dbReference>
<comment type="caution">
    <text evidence="2">The sequence shown here is derived from an EMBL/GenBank/DDBJ whole genome shotgun (WGS) entry which is preliminary data.</text>
</comment>
<dbReference type="PANTHER" id="PTHR13847:SF282">
    <property type="entry name" value="LETHAL (2) 37BB"/>
    <property type="match status" value="1"/>
</dbReference>
<dbReference type="AlphaFoldDB" id="A0A9P0NZ37"/>
<protein>
    <recommendedName>
        <fullName evidence="1">FAD dependent oxidoreductase domain-containing protein</fullName>
    </recommendedName>
</protein>